<evidence type="ECO:0000256" key="5">
    <source>
        <dbReference type="ARBA" id="ARBA00021843"/>
    </source>
</evidence>
<dbReference type="PANTHER" id="PTHR43722">
    <property type="entry name" value="PROLINE IMINOPEPTIDASE"/>
    <property type="match status" value="1"/>
</dbReference>
<name>A0A495D288_9PROT</name>
<evidence type="ECO:0000256" key="2">
    <source>
        <dbReference type="ARBA" id="ARBA00004496"/>
    </source>
</evidence>
<keyword evidence="9 11" id="KW-0378">Hydrolase</keyword>
<proteinExistence type="inferred from homology"/>
<dbReference type="InterPro" id="IPR000073">
    <property type="entry name" value="AB_hydrolase_1"/>
</dbReference>
<evidence type="ECO:0000256" key="6">
    <source>
        <dbReference type="ARBA" id="ARBA00022438"/>
    </source>
</evidence>
<feature type="active site" description="Proton donor" evidence="12">
    <location>
        <position position="317"/>
    </location>
</feature>
<dbReference type="InterPro" id="IPR002410">
    <property type="entry name" value="Peptidase_S33"/>
</dbReference>
<dbReference type="EC" id="3.4.11.5" evidence="4 11"/>
<dbReference type="PANTHER" id="PTHR43722:SF1">
    <property type="entry name" value="PROLINE IMINOPEPTIDASE"/>
    <property type="match status" value="1"/>
</dbReference>
<dbReference type="PRINTS" id="PR00793">
    <property type="entry name" value="PROAMNOPTASE"/>
</dbReference>
<dbReference type="OrthoDB" id="9796770at2"/>
<accession>A0A495D288</accession>
<dbReference type="InterPro" id="IPR029058">
    <property type="entry name" value="AB_hydrolase_fold"/>
</dbReference>
<dbReference type="RefSeq" id="WP_121212121.1">
    <property type="nucleotide sequence ID" value="NZ_RBIM01000006.1"/>
</dbReference>
<dbReference type="PIRSF" id="PIRSF006431">
    <property type="entry name" value="Pept_S33"/>
    <property type="match status" value="1"/>
</dbReference>
<dbReference type="NCBIfam" id="TIGR01249">
    <property type="entry name" value="pro_imino_pep_1"/>
    <property type="match status" value="1"/>
</dbReference>
<sequence length="339" mass="37405">MTAFFPGCTPHQTGRLAVTGGHELYWERCGNPDGLPLVFLHGGPGSGISAKFRRMFDPDRFDLILFDQRGAGQSTPHLALENNTTADLVADIEALRTHLDLPAWMVFGPSWGSTLALVYAQAHPDRVRALIVEAVFTARAEEHDWWHSAAGAPRFFPDAFATFIEPVPPTLRQSPRAIAAWYLEAMRDEIAAGLPDLAGLDDPDTPLVGLRRSAVYRWTEYEDRLSYLDNPPDAVRTALAPRGRDFIAAHSLIEAHYFSHGCFLDEGEIFAKAERLSDIPMGILHSRYDMICPPRSAFDLAAACPHADFRLVAVNGHGMTEATQNELNDLMACIAARLS</sequence>
<evidence type="ECO:0000256" key="7">
    <source>
        <dbReference type="ARBA" id="ARBA00022490"/>
    </source>
</evidence>
<gene>
    <name evidence="15" type="ORF">C7435_2761</name>
</gene>
<evidence type="ECO:0000313" key="16">
    <source>
        <dbReference type="Proteomes" id="UP000273675"/>
    </source>
</evidence>
<dbReference type="SUPFAM" id="SSF53474">
    <property type="entry name" value="alpha/beta-Hydrolases"/>
    <property type="match status" value="1"/>
</dbReference>
<feature type="domain" description="AB hydrolase-1" evidence="14">
    <location>
        <begin position="36"/>
        <end position="317"/>
    </location>
</feature>
<evidence type="ECO:0000256" key="4">
    <source>
        <dbReference type="ARBA" id="ARBA00012568"/>
    </source>
</evidence>
<evidence type="ECO:0000313" key="15">
    <source>
        <dbReference type="EMBL" id="RKQ95655.1"/>
    </source>
</evidence>
<organism evidence="15 16">
    <name type="scientific">Maricaulis maris</name>
    <dbReference type="NCBI Taxonomy" id="74318"/>
    <lineage>
        <taxon>Bacteria</taxon>
        <taxon>Pseudomonadati</taxon>
        <taxon>Pseudomonadota</taxon>
        <taxon>Alphaproteobacteria</taxon>
        <taxon>Maricaulales</taxon>
        <taxon>Maricaulaceae</taxon>
        <taxon>Maricaulis</taxon>
    </lineage>
</organism>
<dbReference type="AlphaFoldDB" id="A0A495D288"/>
<dbReference type="GO" id="GO:0005737">
    <property type="term" value="C:cytoplasm"/>
    <property type="evidence" value="ECO:0007669"/>
    <property type="project" value="UniProtKB-SubCell"/>
</dbReference>
<keyword evidence="7 11" id="KW-0963">Cytoplasm</keyword>
<evidence type="ECO:0000256" key="13">
    <source>
        <dbReference type="RuleBase" id="RU003421"/>
    </source>
</evidence>
<evidence type="ECO:0000256" key="10">
    <source>
        <dbReference type="ARBA" id="ARBA00029605"/>
    </source>
</evidence>
<evidence type="ECO:0000259" key="14">
    <source>
        <dbReference type="Pfam" id="PF00561"/>
    </source>
</evidence>
<protein>
    <recommendedName>
        <fullName evidence="5 11">Proline iminopeptidase</fullName>
        <shortName evidence="11">PIP</shortName>
        <ecNumber evidence="4 11">3.4.11.5</ecNumber>
    </recommendedName>
    <alternativeName>
        <fullName evidence="10 11">Prolyl aminopeptidase</fullName>
    </alternativeName>
</protein>
<keyword evidence="8 11" id="KW-0645">Protease</keyword>
<dbReference type="InterPro" id="IPR005944">
    <property type="entry name" value="Pro_iminopeptidase"/>
</dbReference>
<feature type="active site" evidence="12">
    <location>
        <position position="289"/>
    </location>
</feature>
<comment type="subcellular location">
    <subcellularLocation>
        <location evidence="2 11">Cytoplasm</location>
    </subcellularLocation>
</comment>
<keyword evidence="6 11" id="KW-0031">Aminopeptidase</keyword>
<evidence type="ECO:0000256" key="1">
    <source>
        <dbReference type="ARBA" id="ARBA00001585"/>
    </source>
</evidence>
<evidence type="ECO:0000256" key="9">
    <source>
        <dbReference type="ARBA" id="ARBA00022801"/>
    </source>
</evidence>
<dbReference type="GO" id="GO:0004177">
    <property type="term" value="F:aminopeptidase activity"/>
    <property type="evidence" value="ECO:0007669"/>
    <property type="project" value="UniProtKB-UniRule"/>
</dbReference>
<dbReference type="GO" id="GO:0006508">
    <property type="term" value="P:proteolysis"/>
    <property type="evidence" value="ECO:0007669"/>
    <property type="project" value="UniProtKB-KW"/>
</dbReference>
<dbReference type="EMBL" id="RBIM01000006">
    <property type="protein sequence ID" value="RKQ95655.1"/>
    <property type="molecule type" value="Genomic_DNA"/>
</dbReference>
<comment type="caution">
    <text evidence="15">The sequence shown here is derived from an EMBL/GenBank/DDBJ whole genome shotgun (WGS) entry which is preliminary data.</text>
</comment>
<dbReference type="Proteomes" id="UP000273675">
    <property type="component" value="Unassembled WGS sequence"/>
</dbReference>
<comment type="catalytic activity">
    <reaction evidence="1 11 13">
        <text>Release of N-terminal proline from a peptide.</text>
        <dbReference type="EC" id="3.4.11.5"/>
    </reaction>
</comment>
<evidence type="ECO:0000256" key="8">
    <source>
        <dbReference type="ARBA" id="ARBA00022670"/>
    </source>
</evidence>
<dbReference type="Pfam" id="PF00561">
    <property type="entry name" value="Abhydrolase_1"/>
    <property type="match status" value="1"/>
</dbReference>
<dbReference type="Gene3D" id="3.40.50.1820">
    <property type="entry name" value="alpha/beta hydrolase"/>
    <property type="match status" value="1"/>
</dbReference>
<evidence type="ECO:0000256" key="12">
    <source>
        <dbReference type="PIRSR" id="PIRSR006431-1"/>
    </source>
</evidence>
<evidence type="ECO:0000256" key="11">
    <source>
        <dbReference type="PIRNR" id="PIRNR006431"/>
    </source>
</evidence>
<reference evidence="15 16" key="1">
    <citation type="submission" date="2018-10" db="EMBL/GenBank/DDBJ databases">
        <title>Genomic Encyclopedia of Type Strains, Phase IV (KMG-IV): sequencing the most valuable type-strain genomes for metagenomic binning, comparative biology and taxonomic classification.</title>
        <authorList>
            <person name="Goeker M."/>
        </authorList>
    </citation>
    <scope>NUCLEOTIDE SEQUENCE [LARGE SCALE GENOMIC DNA]</scope>
    <source>
        <strain evidence="15 16">DSM 4734</strain>
    </source>
</reference>
<feature type="active site" description="Nucleophile" evidence="12">
    <location>
        <position position="110"/>
    </location>
</feature>
<evidence type="ECO:0000256" key="3">
    <source>
        <dbReference type="ARBA" id="ARBA00010088"/>
    </source>
</evidence>
<comment type="similarity">
    <text evidence="3 11 13">Belongs to the peptidase S33 family.</text>
</comment>